<dbReference type="EMBL" id="JAMFMB010000003">
    <property type="protein sequence ID" value="MCL6282545.1"/>
    <property type="molecule type" value="Genomic_DNA"/>
</dbReference>
<dbReference type="Pfam" id="PF01263">
    <property type="entry name" value="Aldose_epim"/>
    <property type="match status" value="1"/>
</dbReference>
<keyword evidence="4 5" id="KW-0119">Carbohydrate metabolism</keyword>
<evidence type="ECO:0000313" key="6">
    <source>
        <dbReference type="EMBL" id="MCL6282545.1"/>
    </source>
</evidence>
<dbReference type="PIRSF" id="PIRSF005096">
    <property type="entry name" value="GALM"/>
    <property type="match status" value="1"/>
</dbReference>
<dbReference type="CDD" id="cd09019">
    <property type="entry name" value="galactose_mutarotase_like"/>
    <property type="match status" value="1"/>
</dbReference>
<gene>
    <name evidence="6" type="ORF">M3P21_03295</name>
</gene>
<dbReference type="Gene3D" id="2.70.98.10">
    <property type="match status" value="1"/>
</dbReference>
<dbReference type="PANTHER" id="PTHR10091">
    <property type="entry name" value="ALDOSE-1-EPIMERASE"/>
    <property type="match status" value="1"/>
</dbReference>
<comment type="caution">
    <text evidence="6">The sequence shown here is derived from an EMBL/GenBank/DDBJ whole genome shotgun (WGS) entry which is preliminary data.</text>
</comment>
<name>A0ABT0PY79_9RHOB</name>
<comment type="pathway">
    <text evidence="1 5">Carbohydrate metabolism; hexose metabolism.</text>
</comment>
<evidence type="ECO:0000313" key="7">
    <source>
        <dbReference type="Proteomes" id="UP001203880"/>
    </source>
</evidence>
<dbReference type="EC" id="5.1.3.3" evidence="5"/>
<accession>A0ABT0PY79</accession>
<sequence length="335" mass="37101">MSPARVTRFGALPDGRQVQRIAIARDGLCAQVLTYGAILQDLRLDGVAYPLVLGWPRLADYLQSGAYFGAIVGRFANRIAQGRFRAGGRWHQTDRNFRGRHTLHGGRQGSDKLLWSLAAQTEDAVTLTLEMPDGQMGFPGNLGVEVTYAIRPSAVLEIVIEAHSDQETPCSFAPHNYFILDGSGSIRDHQLEIAADHYLPVDGDLIPTGVQHPVAGTGFDFRQLRAVGDHPFDHNLCLSSERSELRQVGRLMSSDGLLGMSLHTTEPGLQIYTNSQFDEPDRLGLQGGPYQRYGGLALEPQVWPDAMNQTRFPDAILTPDRAYRSHSQFRFQHLI</sequence>
<evidence type="ECO:0000256" key="2">
    <source>
        <dbReference type="ARBA" id="ARBA00006206"/>
    </source>
</evidence>
<organism evidence="6 7">
    <name type="scientific">Ruegeria spongiae</name>
    <dbReference type="NCBI Taxonomy" id="2942209"/>
    <lineage>
        <taxon>Bacteria</taxon>
        <taxon>Pseudomonadati</taxon>
        <taxon>Pseudomonadota</taxon>
        <taxon>Alphaproteobacteria</taxon>
        <taxon>Rhodobacterales</taxon>
        <taxon>Roseobacteraceae</taxon>
        <taxon>Ruegeria</taxon>
    </lineage>
</organism>
<evidence type="ECO:0000256" key="4">
    <source>
        <dbReference type="ARBA" id="ARBA00023277"/>
    </source>
</evidence>
<comment type="catalytic activity">
    <reaction evidence="5">
        <text>alpha-D-glucose = beta-D-glucose</text>
        <dbReference type="Rhea" id="RHEA:10264"/>
        <dbReference type="ChEBI" id="CHEBI:15903"/>
        <dbReference type="ChEBI" id="CHEBI:17925"/>
        <dbReference type="EC" id="5.1.3.3"/>
    </reaction>
</comment>
<comment type="similarity">
    <text evidence="2 5">Belongs to the aldose epimerase family.</text>
</comment>
<dbReference type="RefSeq" id="WP_249706767.1">
    <property type="nucleotide sequence ID" value="NZ_JAMFMB010000003.1"/>
</dbReference>
<dbReference type="InterPro" id="IPR015443">
    <property type="entry name" value="Aldose_1-epimerase"/>
</dbReference>
<evidence type="ECO:0000256" key="3">
    <source>
        <dbReference type="ARBA" id="ARBA00023235"/>
    </source>
</evidence>
<keyword evidence="7" id="KW-1185">Reference proteome</keyword>
<dbReference type="InterPro" id="IPR014718">
    <property type="entry name" value="GH-type_carb-bd"/>
</dbReference>
<dbReference type="SUPFAM" id="SSF74650">
    <property type="entry name" value="Galactose mutarotase-like"/>
    <property type="match status" value="1"/>
</dbReference>
<dbReference type="Proteomes" id="UP001203880">
    <property type="component" value="Unassembled WGS sequence"/>
</dbReference>
<protein>
    <recommendedName>
        <fullName evidence="5">Aldose 1-epimerase</fullName>
        <ecNumber evidence="5">5.1.3.3</ecNumber>
    </recommendedName>
</protein>
<dbReference type="InterPro" id="IPR011013">
    <property type="entry name" value="Gal_mutarotase_sf_dom"/>
</dbReference>
<evidence type="ECO:0000256" key="1">
    <source>
        <dbReference type="ARBA" id="ARBA00005028"/>
    </source>
</evidence>
<keyword evidence="3 5" id="KW-0413">Isomerase</keyword>
<evidence type="ECO:0000256" key="5">
    <source>
        <dbReference type="PIRNR" id="PIRNR005096"/>
    </source>
</evidence>
<reference evidence="6" key="1">
    <citation type="submission" date="2022-05" db="EMBL/GenBank/DDBJ databases">
        <authorList>
            <person name="Park J.-S."/>
        </authorList>
    </citation>
    <scope>NUCLEOTIDE SEQUENCE</scope>
    <source>
        <strain evidence="6">2012CJ41-6</strain>
    </source>
</reference>
<dbReference type="InterPro" id="IPR047215">
    <property type="entry name" value="Galactose_mutarotase-like"/>
</dbReference>
<proteinExistence type="inferred from homology"/>
<dbReference type="PANTHER" id="PTHR10091:SF0">
    <property type="entry name" value="GALACTOSE MUTAROTASE"/>
    <property type="match status" value="1"/>
</dbReference>
<dbReference type="InterPro" id="IPR008183">
    <property type="entry name" value="Aldose_1/G6P_1-epimerase"/>
</dbReference>